<dbReference type="EMBL" id="JAKOGI010004053">
    <property type="protein sequence ID" value="KAJ8419984.1"/>
    <property type="molecule type" value="Genomic_DNA"/>
</dbReference>
<evidence type="ECO:0000313" key="2">
    <source>
        <dbReference type="Proteomes" id="UP001153076"/>
    </source>
</evidence>
<comment type="caution">
    <text evidence="1">The sequence shown here is derived from an EMBL/GenBank/DDBJ whole genome shotgun (WGS) entry which is preliminary data.</text>
</comment>
<sequence length="210" mass="23269">MVQAIFYAMVVDDATALGLSRRLTMDCMMWAMWKLDWGPVESKLVDINRRLRRAQASRRAKPLIGATPSGGPTGRRVSSFPTFCDTTYAAEYVKDNLCWSVRESSSLHPNLLSLHFVALCPDIDHTVAMQFAHAVHIPEMVQAIFYAMVINEAVELRLLSRETMESLILDLQEMSGDVPEGLASPQVEGCNLQFPSLPAFIDGRAIAGVP</sequence>
<keyword evidence="2" id="KW-1185">Reference proteome</keyword>
<dbReference type="Proteomes" id="UP001153076">
    <property type="component" value="Unassembled WGS sequence"/>
</dbReference>
<dbReference type="AlphaFoldDB" id="A0A9Q1GIC6"/>
<organism evidence="1 2">
    <name type="scientific">Carnegiea gigantea</name>
    <dbReference type="NCBI Taxonomy" id="171969"/>
    <lineage>
        <taxon>Eukaryota</taxon>
        <taxon>Viridiplantae</taxon>
        <taxon>Streptophyta</taxon>
        <taxon>Embryophyta</taxon>
        <taxon>Tracheophyta</taxon>
        <taxon>Spermatophyta</taxon>
        <taxon>Magnoliopsida</taxon>
        <taxon>eudicotyledons</taxon>
        <taxon>Gunneridae</taxon>
        <taxon>Pentapetalae</taxon>
        <taxon>Caryophyllales</taxon>
        <taxon>Cactineae</taxon>
        <taxon>Cactaceae</taxon>
        <taxon>Cactoideae</taxon>
        <taxon>Echinocereeae</taxon>
        <taxon>Carnegiea</taxon>
    </lineage>
</organism>
<protein>
    <submittedName>
        <fullName evidence="1">Uncharacterized protein</fullName>
    </submittedName>
</protein>
<evidence type="ECO:0000313" key="1">
    <source>
        <dbReference type="EMBL" id="KAJ8419984.1"/>
    </source>
</evidence>
<accession>A0A9Q1GIC6</accession>
<name>A0A9Q1GIC6_9CARY</name>
<proteinExistence type="predicted"/>
<gene>
    <name evidence="1" type="ORF">Cgig2_021356</name>
</gene>
<reference evidence="1" key="1">
    <citation type="submission" date="2022-04" db="EMBL/GenBank/DDBJ databases">
        <title>Carnegiea gigantea Genome sequencing and assembly v2.</title>
        <authorList>
            <person name="Copetti D."/>
            <person name="Sanderson M.J."/>
            <person name="Burquez A."/>
            <person name="Wojciechowski M.F."/>
        </authorList>
    </citation>
    <scope>NUCLEOTIDE SEQUENCE</scope>
    <source>
        <strain evidence="1">SGP5-SGP5p</strain>
        <tissue evidence="1">Aerial part</tissue>
    </source>
</reference>